<evidence type="ECO:0000256" key="1">
    <source>
        <dbReference type="SAM" id="MobiDB-lite"/>
    </source>
</evidence>
<feature type="transmembrane region" description="Helical" evidence="2">
    <location>
        <begin position="209"/>
        <end position="231"/>
    </location>
</feature>
<gene>
    <name evidence="3" type="ORF">GCM10018781_34150</name>
</gene>
<feature type="transmembrane region" description="Helical" evidence="2">
    <location>
        <begin position="162"/>
        <end position="182"/>
    </location>
</feature>
<dbReference type="GeneID" id="95353840"/>
<feature type="region of interest" description="Disordered" evidence="1">
    <location>
        <begin position="1"/>
        <end position="80"/>
    </location>
</feature>
<feature type="compositionally biased region" description="Low complexity" evidence="1">
    <location>
        <begin position="64"/>
        <end position="77"/>
    </location>
</feature>
<dbReference type="RefSeq" id="WP_229927505.1">
    <property type="nucleotide sequence ID" value="NZ_BNBO01000016.1"/>
</dbReference>
<name>A0A919FST7_9ACTN</name>
<keyword evidence="2" id="KW-0812">Transmembrane</keyword>
<sequence length="271" mass="28174">MTSPYSDDPVPGAPPGGLPPHSVNGARPKPAGTALGGAPPTGGAPPAGVDRATGVDRAADADRATGGARRPDLAPGGPSRGPAGGNVLWAFAPWIVFAAVAGPSTWELAAVAGLVTSLLLNGPDVLRGRPKVLEIVGILFFAVVCVLALVLDRDDLLWLETYAQVIANGVVAVAALGSLAFVPFTEQYARESTPPAVWRTAAFKRTNRVLTAMWGGIFAVIALLGLLALHVSSGTDWLNWVIPVALLVAGVKVTRWYPEQVRARAVRQRLH</sequence>
<proteinExistence type="predicted"/>
<feature type="transmembrane region" description="Helical" evidence="2">
    <location>
        <begin position="132"/>
        <end position="150"/>
    </location>
</feature>
<organism evidence="3 4">
    <name type="scientific">Kitasatospora indigofera</name>
    <dbReference type="NCBI Taxonomy" id="67307"/>
    <lineage>
        <taxon>Bacteria</taxon>
        <taxon>Bacillati</taxon>
        <taxon>Actinomycetota</taxon>
        <taxon>Actinomycetes</taxon>
        <taxon>Kitasatosporales</taxon>
        <taxon>Streptomycetaceae</taxon>
        <taxon>Kitasatospora</taxon>
    </lineage>
</organism>
<dbReference type="EMBL" id="BNBO01000016">
    <property type="protein sequence ID" value="GHH71962.1"/>
    <property type="molecule type" value="Genomic_DNA"/>
</dbReference>
<feature type="transmembrane region" description="Helical" evidence="2">
    <location>
        <begin position="237"/>
        <end position="257"/>
    </location>
</feature>
<feature type="transmembrane region" description="Helical" evidence="2">
    <location>
        <begin position="94"/>
        <end position="120"/>
    </location>
</feature>
<dbReference type="AlphaFoldDB" id="A0A919FST7"/>
<accession>A0A919FST7</accession>
<reference evidence="3" key="2">
    <citation type="submission" date="2020-09" db="EMBL/GenBank/DDBJ databases">
        <authorList>
            <person name="Sun Q."/>
            <person name="Ohkuma M."/>
        </authorList>
    </citation>
    <scope>NUCLEOTIDE SEQUENCE</scope>
    <source>
        <strain evidence="3">JCM 4646</strain>
    </source>
</reference>
<keyword evidence="4" id="KW-1185">Reference proteome</keyword>
<evidence type="ECO:0000256" key="2">
    <source>
        <dbReference type="SAM" id="Phobius"/>
    </source>
</evidence>
<keyword evidence="2" id="KW-0472">Membrane</keyword>
<comment type="caution">
    <text evidence="3">The sequence shown here is derived from an EMBL/GenBank/DDBJ whole genome shotgun (WGS) entry which is preliminary data.</text>
</comment>
<keyword evidence="2" id="KW-1133">Transmembrane helix</keyword>
<evidence type="ECO:0000313" key="4">
    <source>
        <dbReference type="Proteomes" id="UP000617734"/>
    </source>
</evidence>
<feature type="compositionally biased region" description="Basic and acidic residues" evidence="1">
    <location>
        <begin position="53"/>
        <end position="63"/>
    </location>
</feature>
<reference evidence="3" key="1">
    <citation type="journal article" date="2014" name="Int. J. Syst. Evol. Microbiol.">
        <title>Complete genome sequence of Corynebacterium casei LMG S-19264T (=DSM 44701T), isolated from a smear-ripened cheese.</title>
        <authorList>
            <consortium name="US DOE Joint Genome Institute (JGI-PGF)"/>
            <person name="Walter F."/>
            <person name="Albersmeier A."/>
            <person name="Kalinowski J."/>
            <person name="Ruckert C."/>
        </authorList>
    </citation>
    <scope>NUCLEOTIDE SEQUENCE</scope>
    <source>
        <strain evidence="3">JCM 4646</strain>
    </source>
</reference>
<evidence type="ECO:0000313" key="3">
    <source>
        <dbReference type="EMBL" id="GHH71962.1"/>
    </source>
</evidence>
<dbReference type="Proteomes" id="UP000617734">
    <property type="component" value="Unassembled WGS sequence"/>
</dbReference>
<protein>
    <submittedName>
        <fullName evidence="3">Uncharacterized protein</fullName>
    </submittedName>
</protein>